<dbReference type="Pfam" id="PF13459">
    <property type="entry name" value="Fer4_15"/>
    <property type="match status" value="1"/>
</dbReference>
<dbReference type="PANTHER" id="PTHR36923:SF3">
    <property type="entry name" value="FERREDOXIN"/>
    <property type="match status" value="1"/>
</dbReference>
<dbReference type="Gene3D" id="3.30.70.20">
    <property type="match status" value="1"/>
</dbReference>
<dbReference type="PANTHER" id="PTHR36923">
    <property type="entry name" value="FERREDOXIN"/>
    <property type="match status" value="1"/>
</dbReference>
<dbReference type="PROSITE" id="PS51379">
    <property type="entry name" value="4FE4S_FER_2"/>
    <property type="match status" value="1"/>
</dbReference>
<proteinExistence type="predicted"/>
<evidence type="ECO:0000256" key="3">
    <source>
        <dbReference type="ARBA" id="ARBA00022982"/>
    </source>
</evidence>
<keyword evidence="3" id="KW-0249">Electron transport</keyword>
<keyword evidence="5" id="KW-0411">Iron-sulfur</keyword>
<dbReference type="InterPro" id="IPR017896">
    <property type="entry name" value="4Fe4S_Fe-S-bd"/>
</dbReference>
<keyword evidence="2" id="KW-0479">Metal-binding</keyword>
<dbReference type="GO" id="GO:0051536">
    <property type="term" value="F:iron-sulfur cluster binding"/>
    <property type="evidence" value="ECO:0007669"/>
    <property type="project" value="UniProtKB-KW"/>
</dbReference>
<dbReference type="InterPro" id="IPR051269">
    <property type="entry name" value="Fe-S_cluster_ET"/>
</dbReference>
<name>A0A6J6CPA3_9ZZZZ</name>
<keyword evidence="4" id="KW-0408">Iron</keyword>
<feature type="domain" description="4Fe-4S ferredoxin-type" evidence="6">
    <location>
        <begin position="6"/>
        <end position="34"/>
    </location>
</feature>
<sequence length="74" mass="8017">MDGSSLQVFIDRDECVSAGRCVSAAPAVFAFDDDELATVRPDADLPDDDTLVRLARNCPNGAIHLRRDGVEIEL</sequence>
<evidence type="ECO:0000259" key="6">
    <source>
        <dbReference type="PROSITE" id="PS51379"/>
    </source>
</evidence>
<evidence type="ECO:0000256" key="5">
    <source>
        <dbReference type="ARBA" id="ARBA00023014"/>
    </source>
</evidence>
<evidence type="ECO:0000256" key="4">
    <source>
        <dbReference type="ARBA" id="ARBA00023004"/>
    </source>
</evidence>
<accession>A0A6J6CPA3</accession>
<protein>
    <submittedName>
        <fullName evidence="7">Unannotated protein</fullName>
    </submittedName>
</protein>
<dbReference type="EMBL" id="CAEZSR010000034">
    <property type="protein sequence ID" value="CAB4553331.1"/>
    <property type="molecule type" value="Genomic_DNA"/>
</dbReference>
<evidence type="ECO:0000256" key="2">
    <source>
        <dbReference type="ARBA" id="ARBA00022723"/>
    </source>
</evidence>
<keyword evidence="1" id="KW-0813">Transport</keyword>
<gene>
    <name evidence="7" type="ORF">UFOPK1493_01232</name>
</gene>
<evidence type="ECO:0000256" key="1">
    <source>
        <dbReference type="ARBA" id="ARBA00022448"/>
    </source>
</evidence>
<dbReference type="AlphaFoldDB" id="A0A6J6CPA3"/>
<dbReference type="SUPFAM" id="SSF54862">
    <property type="entry name" value="4Fe-4S ferredoxins"/>
    <property type="match status" value="1"/>
</dbReference>
<organism evidence="7">
    <name type="scientific">freshwater metagenome</name>
    <dbReference type="NCBI Taxonomy" id="449393"/>
    <lineage>
        <taxon>unclassified sequences</taxon>
        <taxon>metagenomes</taxon>
        <taxon>ecological metagenomes</taxon>
    </lineage>
</organism>
<dbReference type="GO" id="GO:0046872">
    <property type="term" value="F:metal ion binding"/>
    <property type="evidence" value="ECO:0007669"/>
    <property type="project" value="UniProtKB-KW"/>
</dbReference>
<evidence type="ECO:0000313" key="7">
    <source>
        <dbReference type="EMBL" id="CAB4553331.1"/>
    </source>
</evidence>
<reference evidence="7" key="1">
    <citation type="submission" date="2020-05" db="EMBL/GenBank/DDBJ databases">
        <authorList>
            <person name="Chiriac C."/>
            <person name="Salcher M."/>
            <person name="Ghai R."/>
            <person name="Kavagutti S V."/>
        </authorList>
    </citation>
    <scope>NUCLEOTIDE SEQUENCE</scope>
</reference>